<reference evidence="10" key="1">
    <citation type="journal article" date="2013" name="Stand. Genomic Sci.">
        <title>Complete genome sequence of Desulfocapsa sulfexigens, a marine deltaproteobacterium specialized in disproportionating inorganic sulfur compounds.</title>
        <authorList>
            <person name="Finster K.W."/>
            <person name="Kjeldsen K.U."/>
            <person name="Kube M."/>
            <person name="Reinhardt R."/>
            <person name="Mussmann M."/>
            <person name="Amann R."/>
            <person name="Schreiber L."/>
        </authorList>
    </citation>
    <scope>NUCLEOTIDE SEQUENCE [LARGE SCALE GENOMIC DNA]</scope>
    <source>
        <strain evidence="10">DSM 10523 / SB164P1</strain>
    </source>
</reference>
<dbReference type="HOGENOM" id="CLU_015740_4_1_7"/>
<evidence type="ECO:0000313" key="9">
    <source>
        <dbReference type="EMBL" id="AGF77505.1"/>
    </source>
</evidence>
<dbReference type="Pfam" id="PF01266">
    <property type="entry name" value="DAO"/>
    <property type="match status" value="1"/>
</dbReference>
<comment type="similarity">
    <text evidence="2">Belongs to the FAD-dependent glycerol-3-phosphate dehydrogenase family.</text>
</comment>
<evidence type="ECO:0000256" key="4">
    <source>
        <dbReference type="ARBA" id="ARBA00022798"/>
    </source>
</evidence>
<dbReference type="Pfam" id="PF16901">
    <property type="entry name" value="DAO_C"/>
    <property type="match status" value="1"/>
</dbReference>
<dbReference type="Gene3D" id="3.30.9.10">
    <property type="entry name" value="D-Amino Acid Oxidase, subunit A, domain 2"/>
    <property type="match status" value="1"/>
</dbReference>
<dbReference type="Gene3D" id="3.50.50.60">
    <property type="entry name" value="FAD/NAD(P)-binding domain"/>
    <property type="match status" value="1"/>
</dbReference>
<dbReference type="STRING" id="1167006.UWK_00931"/>
<dbReference type="InterPro" id="IPR038299">
    <property type="entry name" value="DAO_C_sf"/>
</dbReference>
<keyword evidence="10" id="KW-1185">Reference proteome</keyword>
<evidence type="ECO:0000256" key="2">
    <source>
        <dbReference type="ARBA" id="ARBA00007330"/>
    </source>
</evidence>
<gene>
    <name evidence="9" type="ordered locus">UWK_00931</name>
</gene>
<evidence type="ECO:0000256" key="3">
    <source>
        <dbReference type="ARBA" id="ARBA00022630"/>
    </source>
</evidence>
<dbReference type="GO" id="GO:0046168">
    <property type="term" value="P:glycerol-3-phosphate catabolic process"/>
    <property type="evidence" value="ECO:0007669"/>
    <property type="project" value="TreeGrafter"/>
</dbReference>
<dbReference type="Gene3D" id="1.10.8.870">
    <property type="entry name" value="Alpha-glycerophosphate oxidase, cap domain"/>
    <property type="match status" value="1"/>
</dbReference>
<dbReference type="InterPro" id="IPR036188">
    <property type="entry name" value="FAD/NAD-bd_sf"/>
</dbReference>
<dbReference type="PROSITE" id="PS00978">
    <property type="entry name" value="FAD_G3PDH_2"/>
    <property type="match status" value="1"/>
</dbReference>
<proteinExistence type="inferred from homology"/>
<accession>M1PCQ2</accession>
<evidence type="ECO:0000256" key="6">
    <source>
        <dbReference type="ARBA" id="ARBA00023002"/>
    </source>
</evidence>
<dbReference type="OrthoDB" id="9766796at2"/>
<keyword evidence="4" id="KW-0319">Glycerol metabolism</keyword>
<evidence type="ECO:0000256" key="1">
    <source>
        <dbReference type="ARBA" id="ARBA00001974"/>
    </source>
</evidence>
<dbReference type="PANTHER" id="PTHR11985:SF35">
    <property type="entry name" value="ANAEROBIC GLYCEROL-3-PHOSPHATE DEHYDROGENASE SUBUNIT A"/>
    <property type="match status" value="1"/>
</dbReference>
<dbReference type="PANTHER" id="PTHR11985">
    <property type="entry name" value="GLYCEROL-3-PHOSPHATE DEHYDROGENASE"/>
    <property type="match status" value="1"/>
</dbReference>
<dbReference type="InterPro" id="IPR031656">
    <property type="entry name" value="DAO_C"/>
</dbReference>
<feature type="domain" description="FAD dependent oxidoreductase" evidence="7">
    <location>
        <begin position="19"/>
        <end position="378"/>
    </location>
</feature>
<evidence type="ECO:0000259" key="8">
    <source>
        <dbReference type="Pfam" id="PF16901"/>
    </source>
</evidence>
<feature type="domain" description="Alpha-glycerophosphate oxidase C-terminal" evidence="8">
    <location>
        <begin position="416"/>
        <end position="505"/>
    </location>
</feature>
<evidence type="ECO:0000313" key="10">
    <source>
        <dbReference type="Proteomes" id="UP000011721"/>
    </source>
</evidence>
<dbReference type="SUPFAM" id="SSF51905">
    <property type="entry name" value="FAD/NAD(P)-binding domain"/>
    <property type="match status" value="1"/>
</dbReference>
<dbReference type="GO" id="GO:0006071">
    <property type="term" value="P:glycerol metabolic process"/>
    <property type="evidence" value="ECO:0007669"/>
    <property type="project" value="UniProtKB-KW"/>
</dbReference>
<dbReference type="InterPro" id="IPR000447">
    <property type="entry name" value="G3P_DH_FAD-dep"/>
</dbReference>
<comment type="cofactor">
    <cofactor evidence="1">
        <name>FAD</name>
        <dbReference type="ChEBI" id="CHEBI:57692"/>
    </cofactor>
</comment>
<keyword evidence="3" id="KW-0285">Flavoprotein</keyword>
<dbReference type="PATRIC" id="fig|1167006.5.peg.1043"/>
<evidence type="ECO:0000259" key="7">
    <source>
        <dbReference type="Pfam" id="PF01266"/>
    </source>
</evidence>
<dbReference type="Proteomes" id="UP000011721">
    <property type="component" value="Chromosome"/>
</dbReference>
<sequence length="525" mass="58295">MKRERMLVNIRKQGSKPWDIIVIGGGATGLGTALDAASRGYHTLLLEQDDFSKGTSSRSTKLVHGGVRYLAQGDVSLVLEALHERGLMRHNAPHLVKNQSFIIPNYDWWDGPFYTVGMKVYDMMAGKLGLGPSQSLSSDEVLRAIPNLKTEGLRGGVIYYDGQFDDSRLAINIAQTCAEHGGVLLNYMRVSGLTKSGDGIISGVEAVDLESGETYSLLSKSVVNATGVFVDEIMKMDDPDALPLVRPSQGVHIILDKQFLKGESAIMIPKTSDGRVLFAVPWHDRVVVGTTDTPLDECSLEPRALEEEIEFILSTAKKYLTREPQRKDILSIFAGLRPLAAPEEGSDGSSTKEISRSHHLRVSLSGLVTITGGKWTTYRKMAEDTVDKAALVGGLKQQKCRTEDMPIHGWLANVDYHDPLYYYGSDADYMRDLVMDHPELGEQLHPGLPYTPIEVIWSARYEMARTVEDILARRQRALFLDARAAIEMAPAVAKILAKELGRDKEWQELQVREFTELARGYYLLD</sequence>
<keyword evidence="6" id="KW-0560">Oxidoreductase</keyword>
<name>M1PCQ2_DESSD</name>
<dbReference type="KEGG" id="dsf:UWK_00931"/>
<dbReference type="eggNOG" id="COG0578">
    <property type="taxonomic scope" value="Bacteria"/>
</dbReference>
<dbReference type="GO" id="GO:0004368">
    <property type="term" value="F:glycerol-3-phosphate dehydrogenase (quinone) activity"/>
    <property type="evidence" value="ECO:0007669"/>
    <property type="project" value="InterPro"/>
</dbReference>
<dbReference type="RefSeq" id="WP_015403201.1">
    <property type="nucleotide sequence ID" value="NC_020304.1"/>
</dbReference>
<dbReference type="EMBL" id="CP003985">
    <property type="protein sequence ID" value="AGF77505.1"/>
    <property type="molecule type" value="Genomic_DNA"/>
</dbReference>
<dbReference type="InterPro" id="IPR006076">
    <property type="entry name" value="FAD-dep_OxRdtase"/>
</dbReference>
<dbReference type="PRINTS" id="PR01001">
    <property type="entry name" value="FADG3PDH"/>
</dbReference>
<organism evidence="9 10">
    <name type="scientific">Desulfocapsa sulfexigens (strain DSM 10523 / SB164P1)</name>
    <dbReference type="NCBI Taxonomy" id="1167006"/>
    <lineage>
        <taxon>Bacteria</taxon>
        <taxon>Pseudomonadati</taxon>
        <taxon>Thermodesulfobacteriota</taxon>
        <taxon>Desulfobulbia</taxon>
        <taxon>Desulfobulbales</taxon>
        <taxon>Desulfocapsaceae</taxon>
        <taxon>Desulfocapsa</taxon>
    </lineage>
</organism>
<dbReference type="AlphaFoldDB" id="M1PCQ2"/>
<evidence type="ECO:0000256" key="5">
    <source>
        <dbReference type="ARBA" id="ARBA00022827"/>
    </source>
</evidence>
<keyword evidence="5" id="KW-0274">FAD</keyword>
<protein>
    <submittedName>
        <fullName evidence="9">Glycerol-3-phosphate dehydrogenase</fullName>
    </submittedName>
</protein>